<dbReference type="EMBL" id="FOXW01000002">
    <property type="protein sequence ID" value="SFQ12710.1"/>
    <property type="molecule type" value="Genomic_DNA"/>
</dbReference>
<reference evidence="10 11" key="1">
    <citation type="submission" date="2016-10" db="EMBL/GenBank/DDBJ databases">
        <authorList>
            <person name="de Groot N.N."/>
        </authorList>
    </citation>
    <scope>NUCLEOTIDE SEQUENCE [LARGE SCALE GENOMIC DNA]</scope>
    <source>
        <strain evidence="10 11">DSM 20581</strain>
    </source>
</reference>
<proteinExistence type="inferred from homology"/>
<accession>A0A1I5VZ58</accession>
<dbReference type="CDD" id="cd02022">
    <property type="entry name" value="DPCK"/>
    <property type="match status" value="1"/>
</dbReference>
<evidence type="ECO:0000256" key="7">
    <source>
        <dbReference type="ARBA" id="ARBA00022993"/>
    </source>
</evidence>
<dbReference type="HAMAP" id="MF_00376">
    <property type="entry name" value="Dephospho_CoA_kinase"/>
    <property type="match status" value="1"/>
</dbReference>
<dbReference type="GO" id="GO:0005737">
    <property type="term" value="C:cytoplasm"/>
    <property type="evidence" value="ECO:0007669"/>
    <property type="project" value="UniProtKB-SubCell"/>
</dbReference>
<organism evidence="10 11">
    <name type="scientific">Desemzia incerta</name>
    <dbReference type="NCBI Taxonomy" id="82801"/>
    <lineage>
        <taxon>Bacteria</taxon>
        <taxon>Bacillati</taxon>
        <taxon>Bacillota</taxon>
        <taxon>Bacilli</taxon>
        <taxon>Lactobacillales</taxon>
        <taxon>Carnobacteriaceae</taxon>
        <taxon>Desemzia</taxon>
    </lineage>
</organism>
<comment type="catalytic activity">
    <reaction evidence="8">
        <text>3'-dephospho-CoA + ATP = ADP + CoA + H(+)</text>
        <dbReference type="Rhea" id="RHEA:18245"/>
        <dbReference type="ChEBI" id="CHEBI:15378"/>
        <dbReference type="ChEBI" id="CHEBI:30616"/>
        <dbReference type="ChEBI" id="CHEBI:57287"/>
        <dbReference type="ChEBI" id="CHEBI:57328"/>
        <dbReference type="ChEBI" id="CHEBI:456216"/>
        <dbReference type="EC" id="2.7.1.24"/>
    </reaction>
</comment>
<evidence type="ECO:0000313" key="11">
    <source>
        <dbReference type="Proteomes" id="UP000199136"/>
    </source>
</evidence>
<dbReference type="UniPathway" id="UPA00241">
    <property type="reaction ID" value="UER00356"/>
</dbReference>
<keyword evidence="2 8" id="KW-0963">Cytoplasm</keyword>
<comment type="subcellular location">
    <subcellularLocation>
        <location evidence="8">Cytoplasm</location>
    </subcellularLocation>
</comment>
<dbReference type="RefSeq" id="WP_092479740.1">
    <property type="nucleotide sequence ID" value="NZ_FOXW01000002.1"/>
</dbReference>
<keyword evidence="11" id="KW-1185">Reference proteome</keyword>
<dbReference type="NCBIfam" id="TIGR00152">
    <property type="entry name" value="dephospho-CoA kinase"/>
    <property type="match status" value="1"/>
</dbReference>
<dbReference type="GO" id="GO:0005524">
    <property type="term" value="F:ATP binding"/>
    <property type="evidence" value="ECO:0007669"/>
    <property type="project" value="UniProtKB-UniRule"/>
</dbReference>
<dbReference type="FunFam" id="3.40.50.300:FF:000991">
    <property type="entry name" value="Dephospho-CoA kinase"/>
    <property type="match status" value="1"/>
</dbReference>
<name>A0A1I5VZ58_9LACT</name>
<dbReference type="PANTHER" id="PTHR10695">
    <property type="entry name" value="DEPHOSPHO-COA KINASE-RELATED"/>
    <property type="match status" value="1"/>
</dbReference>
<dbReference type="SUPFAM" id="SSF52540">
    <property type="entry name" value="P-loop containing nucleoside triphosphate hydrolases"/>
    <property type="match status" value="1"/>
</dbReference>
<dbReference type="Gene3D" id="3.40.50.300">
    <property type="entry name" value="P-loop containing nucleotide triphosphate hydrolases"/>
    <property type="match status" value="1"/>
</dbReference>
<dbReference type="InterPro" id="IPR001977">
    <property type="entry name" value="Depp_CoAkinase"/>
</dbReference>
<keyword evidence="7 8" id="KW-0173">Coenzyme A biosynthesis</keyword>
<keyword evidence="3 8" id="KW-0808">Transferase</keyword>
<gene>
    <name evidence="8" type="primary">coaE</name>
    <name evidence="10" type="ORF">SAMN04488506_0673</name>
</gene>
<dbReference type="AlphaFoldDB" id="A0A1I5VZ58"/>
<feature type="binding site" evidence="8">
    <location>
        <begin position="12"/>
        <end position="17"/>
    </location>
    <ligand>
        <name>ATP</name>
        <dbReference type="ChEBI" id="CHEBI:30616"/>
    </ligand>
</feature>
<dbReference type="Proteomes" id="UP000199136">
    <property type="component" value="Unassembled WGS sequence"/>
</dbReference>
<evidence type="ECO:0000256" key="9">
    <source>
        <dbReference type="NCBIfam" id="TIGR00152"/>
    </source>
</evidence>
<evidence type="ECO:0000256" key="4">
    <source>
        <dbReference type="ARBA" id="ARBA00022741"/>
    </source>
</evidence>
<sequence>MSLILGLTGGIATGKSTVSNLFKENGIPVVDADVGAREVVKAGTEGLKRIEVVFGHQVISNGQLDRKALGKIVFENPKELEKLNRILGDLIAEWIHDEKERYIEENHPLVVLDIPLLFESGYQEVVDQVMVVATTPDVQLQRLMERDQIDEQTARQKIAAQEPIMDKMLKADFVIDNNGTKENTRIQVMNWLEKQHFLH</sequence>
<dbReference type="Pfam" id="PF01121">
    <property type="entry name" value="CoaE"/>
    <property type="match status" value="1"/>
</dbReference>
<evidence type="ECO:0000256" key="3">
    <source>
        <dbReference type="ARBA" id="ARBA00022679"/>
    </source>
</evidence>
<dbReference type="InterPro" id="IPR027417">
    <property type="entry name" value="P-loop_NTPase"/>
</dbReference>
<keyword evidence="5 8" id="KW-0418">Kinase</keyword>
<evidence type="ECO:0000256" key="1">
    <source>
        <dbReference type="ARBA" id="ARBA00009018"/>
    </source>
</evidence>
<comment type="similarity">
    <text evidence="1 8">Belongs to the CoaE family.</text>
</comment>
<evidence type="ECO:0000256" key="2">
    <source>
        <dbReference type="ARBA" id="ARBA00022490"/>
    </source>
</evidence>
<comment type="pathway">
    <text evidence="8">Cofactor biosynthesis; coenzyme A biosynthesis; CoA from (R)-pantothenate: step 5/5.</text>
</comment>
<evidence type="ECO:0000256" key="5">
    <source>
        <dbReference type="ARBA" id="ARBA00022777"/>
    </source>
</evidence>
<dbReference type="STRING" id="82801.SAMN04488506_0673"/>
<protein>
    <recommendedName>
        <fullName evidence="8 9">Dephospho-CoA kinase</fullName>
        <ecNumber evidence="8 9">2.7.1.24</ecNumber>
    </recommendedName>
    <alternativeName>
        <fullName evidence="8">Dephosphocoenzyme A kinase</fullName>
    </alternativeName>
</protein>
<dbReference type="GO" id="GO:0004140">
    <property type="term" value="F:dephospho-CoA kinase activity"/>
    <property type="evidence" value="ECO:0007669"/>
    <property type="project" value="UniProtKB-UniRule"/>
</dbReference>
<keyword evidence="6 8" id="KW-0067">ATP-binding</keyword>
<comment type="function">
    <text evidence="8">Catalyzes the phosphorylation of the 3'-hydroxyl group of dephosphocoenzyme A to form coenzyme A.</text>
</comment>
<dbReference type="OrthoDB" id="9812943at2"/>
<evidence type="ECO:0000256" key="8">
    <source>
        <dbReference type="HAMAP-Rule" id="MF_00376"/>
    </source>
</evidence>
<dbReference type="EC" id="2.7.1.24" evidence="8 9"/>
<keyword evidence="4 8" id="KW-0547">Nucleotide-binding</keyword>
<dbReference type="PROSITE" id="PS51219">
    <property type="entry name" value="DPCK"/>
    <property type="match status" value="1"/>
</dbReference>
<evidence type="ECO:0000256" key="6">
    <source>
        <dbReference type="ARBA" id="ARBA00022840"/>
    </source>
</evidence>
<evidence type="ECO:0000313" key="10">
    <source>
        <dbReference type="EMBL" id="SFQ12710.1"/>
    </source>
</evidence>
<dbReference type="GO" id="GO:0015937">
    <property type="term" value="P:coenzyme A biosynthetic process"/>
    <property type="evidence" value="ECO:0007669"/>
    <property type="project" value="UniProtKB-UniRule"/>
</dbReference>
<dbReference type="PANTHER" id="PTHR10695:SF46">
    <property type="entry name" value="BIFUNCTIONAL COENZYME A SYNTHASE-RELATED"/>
    <property type="match status" value="1"/>
</dbReference>